<sequence length="142" mass="15038">MFGLFSAIGDVLTFAADHRFAVLALLCAAGGLAARAYIPVAGAPIGKALFAAAIGLGCFDGGYSLRARQDRSAELRAQVDALQEDIRAANEVASAAKARIETAERQRAADQRKVADYAKMLAKSGDCPLSRDDARRLRDIGR</sequence>
<feature type="transmembrane region" description="Helical" evidence="2">
    <location>
        <begin position="20"/>
        <end position="38"/>
    </location>
</feature>
<keyword evidence="1" id="KW-0175">Coiled coil</keyword>
<dbReference type="EMBL" id="PUIV01000006">
    <property type="protein sequence ID" value="PWB94645.1"/>
    <property type="molecule type" value="Genomic_DNA"/>
</dbReference>
<keyword evidence="2" id="KW-0812">Transmembrane</keyword>
<comment type="caution">
    <text evidence="3">The sequence shown here is derived from an EMBL/GenBank/DDBJ whole genome shotgun (WGS) entry which is preliminary data.</text>
</comment>
<feature type="transmembrane region" description="Helical" evidence="2">
    <location>
        <begin position="44"/>
        <end position="63"/>
    </location>
</feature>
<keyword evidence="2" id="KW-1133">Transmembrane helix</keyword>
<evidence type="ECO:0000256" key="2">
    <source>
        <dbReference type="SAM" id="Phobius"/>
    </source>
</evidence>
<keyword evidence="4" id="KW-1185">Reference proteome</keyword>
<dbReference type="RefSeq" id="WP_108916398.1">
    <property type="nucleotide sequence ID" value="NZ_BGJY01000018.1"/>
</dbReference>
<evidence type="ECO:0000256" key="1">
    <source>
        <dbReference type="SAM" id="Coils"/>
    </source>
</evidence>
<name>A0A2U1SSR4_METSR</name>
<protein>
    <submittedName>
        <fullName evidence="3">Uncharacterized protein</fullName>
    </submittedName>
</protein>
<feature type="coiled-coil region" evidence="1">
    <location>
        <begin position="65"/>
        <end position="113"/>
    </location>
</feature>
<evidence type="ECO:0000313" key="3">
    <source>
        <dbReference type="EMBL" id="PWB94645.1"/>
    </source>
</evidence>
<dbReference type="AlphaFoldDB" id="A0A2U1SSR4"/>
<keyword evidence="2" id="KW-0472">Membrane</keyword>
<gene>
    <name evidence="3" type="ORF">C5689_06170</name>
</gene>
<evidence type="ECO:0000313" key="4">
    <source>
        <dbReference type="Proteomes" id="UP000245137"/>
    </source>
</evidence>
<accession>A0A2U1SSR4</accession>
<organism evidence="3 4">
    <name type="scientific">Methylosinus sporium</name>
    <dbReference type="NCBI Taxonomy" id="428"/>
    <lineage>
        <taxon>Bacteria</taxon>
        <taxon>Pseudomonadati</taxon>
        <taxon>Pseudomonadota</taxon>
        <taxon>Alphaproteobacteria</taxon>
        <taxon>Hyphomicrobiales</taxon>
        <taxon>Methylocystaceae</taxon>
        <taxon>Methylosinus</taxon>
    </lineage>
</organism>
<reference evidence="3 4" key="1">
    <citation type="journal article" date="2018" name="Appl. Microbiol. Biotechnol.">
        <title>Co-cultivation of the strictly anaerobic methanogen Methanosarcina barkeri with aerobic methanotrophs in an oxygen-limited membrane bioreactor.</title>
        <authorList>
            <person name="In 't Zandt M.H."/>
            <person name="van den Bosch T.J.M."/>
            <person name="Rijkers R."/>
            <person name="van Kessel M.A.H.J."/>
            <person name="Jetten M.S.M."/>
            <person name="Welte C.U."/>
        </authorList>
    </citation>
    <scope>NUCLEOTIDE SEQUENCE [LARGE SCALE GENOMIC DNA]</scope>
    <source>
        <strain evidence="3 4">DSM 17706</strain>
    </source>
</reference>
<dbReference type="Proteomes" id="UP000245137">
    <property type="component" value="Unassembled WGS sequence"/>
</dbReference>
<proteinExistence type="predicted"/>